<organism evidence="7 8">
    <name type="scientific">Litorimonas cladophorae</name>
    <dbReference type="NCBI Taxonomy" id="1220491"/>
    <lineage>
        <taxon>Bacteria</taxon>
        <taxon>Pseudomonadati</taxon>
        <taxon>Pseudomonadota</taxon>
        <taxon>Alphaproteobacteria</taxon>
        <taxon>Maricaulales</taxon>
        <taxon>Robiginitomaculaceae</taxon>
    </lineage>
</organism>
<dbReference type="InterPro" id="IPR013249">
    <property type="entry name" value="RNA_pol_sigma70_r4_t2"/>
</dbReference>
<reference evidence="7 8" key="1">
    <citation type="journal article" date="2014" name="Int. J. Syst. Evol. Microbiol.">
        <title>Complete genome sequence of Corynebacterium casei LMG S-19264T (=DSM 44701T), isolated from a smear-ripened cheese.</title>
        <authorList>
            <consortium name="US DOE Joint Genome Institute (JGI-PGF)"/>
            <person name="Walter F."/>
            <person name="Albersmeier A."/>
            <person name="Kalinowski J."/>
            <person name="Ruckert C."/>
        </authorList>
    </citation>
    <scope>NUCLEOTIDE SEQUENCE [LARGE SCALE GENOMIC DNA]</scope>
    <source>
        <strain evidence="7 8">KCTC 23968</strain>
    </source>
</reference>
<dbReference type="EMBL" id="BMYV01000002">
    <property type="protein sequence ID" value="GGX68264.1"/>
    <property type="molecule type" value="Genomic_DNA"/>
</dbReference>
<feature type="domain" description="RNA polymerase sigma factor 70 region 4 type 2" evidence="6">
    <location>
        <begin position="58"/>
        <end position="109"/>
    </location>
</feature>
<evidence type="ECO:0000259" key="6">
    <source>
        <dbReference type="Pfam" id="PF08281"/>
    </source>
</evidence>
<evidence type="ECO:0000256" key="1">
    <source>
        <dbReference type="ARBA" id="ARBA00010641"/>
    </source>
</evidence>
<dbReference type="PANTHER" id="PTHR43133">
    <property type="entry name" value="RNA POLYMERASE ECF-TYPE SIGMA FACTO"/>
    <property type="match status" value="1"/>
</dbReference>
<dbReference type="SUPFAM" id="SSF88659">
    <property type="entry name" value="Sigma3 and sigma4 domains of RNA polymerase sigma factors"/>
    <property type="match status" value="1"/>
</dbReference>
<dbReference type="CDD" id="cd06171">
    <property type="entry name" value="Sigma70_r4"/>
    <property type="match status" value="1"/>
</dbReference>
<keyword evidence="8" id="KW-1185">Reference proteome</keyword>
<name>A0A918KLT6_9PROT</name>
<comment type="similarity">
    <text evidence="1">Belongs to the sigma-70 factor family. ECF subfamily.</text>
</comment>
<dbReference type="Gene3D" id="1.10.10.10">
    <property type="entry name" value="Winged helix-like DNA-binding domain superfamily/Winged helix DNA-binding domain"/>
    <property type="match status" value="1"/>
</dbReference>
<keyword evidence="3" id="KW-0731">Sigma factor</keyword>
<evidence type="ECO:0000256" key="2">
    <source>
        <dbReference type="ARBA" id="ARBA00023015"/>
    </source>
</evidence>
<keyword evidence="5" id="KW-0804">Transcription</keyword>
<dbReference type="GO" id="GO:0016987">
    <property type="term" value="F:sigma factor activity"/>
    <property type="evidence" value="ECO:0007669"/>
    <property type="project" value="UniProtKB-KW"/>
</dbReference>
<evidence type="ECO:0000256" key="5">
    <source>
        <dbReference type="ARBA" id="ARBA00023163"/>
    </source>
</evidence>
<dbReference type="InterPro" id="IPR036388">
    <property type="entry name" value="WH-like_DNA-bd_sf"/>
</dbReference>
<dbReference type="Gene3D" id="1.10.1740.10">
    <property type="match status" value="1"/>
</dbReference>
<dbReference type="InterPro" id="IPR039425">
    <property type="entry name" value="RNA_pol_sigma-70-like"/>
</dbReference>
<evidence type="ECO:0000313" key="7">
    <source>
        <dbReference type="EMBL" id="GGX68264.1"/>
    </source>
</evidence>
<gene>
    <name evidence="7" type="ORF">GCM10011309_17550</name>
</gene>
<protein>
    <recommendedName>
        <fullName evidence="6">RNA polymerase sigma factor 70 region 4 type 2 domain-containing protein</fullName>
    </recommendedName>
</protein>
<evidence type="ECO:0000256" key="4">
    <source>
        <dbReference type="ARBA" id="ARBA00023125"/>
    </source>
</evidence>
<dbReference type="GO" id="GO:0006352">
    <property type="term" value="P:DNA-templated transcription initiation"/>
    <property type="evidence" value="ECO:0007669"/>
    <property type="project" value="InterPro"/>
</dbReference>
<dbReference type="InterPro" id="IPR013324">
    <property type="entry name" value="RNA_pol_sigma_r3/r4-like"/>
</dbReference>
<dbReference type="GO" id="GO:0003677">
    <property type="term" value="F:DNA binding"/>
    <property type="evidence" value="ECO:0007669"/>
    <property type="project" value="UniProtKB-KW"/>
</dbReference>
<keyword evidence="4" id="KW-0238">DNA-binding</keyword>
<keyword evidence="2" id="KW-0805">Transcription regulation</keyword>
<sequence length="133" mass="14641">MNDLAEPEKIRSWLFGIAYRRFLDHARKAKRRRELSQHQVVPDLVAGGIAAPNGQGLDVERAMDTLTPECRAVVMLCLLHGLTHPEAATATGLPLGTVKSHVNRGKAKLRTVLADYAPRQKSDTRLSHSKGLV</sequence>
<dbReference type="InterPro" id="IPR013325">
    <property type="entry name" value="RNA_pol_sigma_r2"/>
</dbReference>
<evidence type="ECO:0000256" key="3">
    <source>
        <dbReference type="ARBA" id="ARBA00023082"/>
    </source>
</evidence>
<dbReference type="AlphaFoldDB" id="A0A918KLT6"/>
<dbReference type="Proteomes" id="UP000600865">
    <property type="component" value="Unassembled WGS sequence"/>
</dbReference>
<dbReference type="PANTHER" id="PTHR43133:SF8">
    <property type="entry name" value="RNA POLYMERASE SIGMA FACTOR HI_1459-RELATED"/>
    <property type="match status" value="1"/>
</dbReference>
<proteinExistence type="inferred from homology"/>
<evidence type="ECO:0000313" key="8">
    <source>
        <dbReference type="Proteomes" id="UP000600865"/>
    </source>
</evidence>
<comment type="caution">
    <text evidence="7">The sequence shown here is derived from an EMBL/GenBank/DDBJ whole genome shotgun (WGS) entry which is preliminary data.</text>
</comment>
<accession>A0A918KLT6</accession>
<dbReference type="Pfam" id="PF08281">
    <property type="entry name" value="Sigma70_r4_2"/>
    <property type="match status" value="1"/>
</dbReference>
<dbReference type="SUPFAM" id="SSF88946">
    <property type="entry name" value="Sigma2 domain of RNA polymerase sigma factors"/>
    <property type="match status" value="1"/>
</dbReference>